<dbReference type="Proteomes" id="UP000774617">
    <property type="component" value="Unassembled WGS sequence"/>
</dbReference>
<comment type="caution">
    <text evidence="2">The sequence shown here is derived from an EMBL/GenBank/DDBJ whole genome shotgun (WGS) entry which is preliminary data.</text>
</comment>
<organism evidence="2 3">
    <name type="scientific">Macrophomina phaseolina</name>
    <dbReference type="NCBI Taxonomy" id="35725"/>
    <lineage>
        <taxon>Eukaryota</taxon>
        <taxon>Fungi</taxon>
        <taxon>Dikarya</taxon>
        <taxon>Ascomycota</taxon>
        <taxon>Pezizomycotina</taxon>
        <taxon>Dothideomycetes</taxon>
        <taxon>Dothideomycetes incertae sedis</taxon>
        <taxon>Botryosphaeriales</taxon>
        <taxon>Botryosphaeriaceae</taxon>
        <taxon>Macrophomina</taxon>
    </lineage>
</organism>
<gene>
    <name evidence="2" type="ORF">B0J12DRAFT_179484</name>
</gene>
<proteinExistence type="predicted"/>
<evidence type="ECO:0000313" key="3">
    <source>
        <dbReference type="Proteomes" id="UP000774617"/>
    </source>
</evidence>
<reference evidence="2 3" key="1">
    <citation type="journal article" date="2021" name="Nat. Commun.">
        <title>Genetic determinants of endophytism in the Arabidopsis root mycobiome.</title>
        <authorList>
            <person name="Mesny F."/>
            <person name="Miyauchi S."/>
            <person name="Thiergart T."/>
            <person name="Pickel B."/>
            <person name="Atanasova L."/>
            <person name="Karlsson M."/>
            <person name="Huettel B."/>
            <person name="Barry K.W."/>
            <person name="Haridas S."/>
            <person name="Chen C."/>
            <person name="Bauer D."/>
            <person name="Andreopoulos W."/>
            <person name="Pangilinan J."/>
            <person name="LaButti K."/>
            <person name="Riley R."/>
            <person name="Lipzen A."/>
            <person name="Clum A."/>
            <person name="Drula E."/>
            <person name="Henrissat B."/>
            <person name="Kohler A."/>
            <person name="Grigoriev I.V."/>
            <person name="Martin F.M."/>
            <person name="Hacquard S."/>
        </authorList>
    </citation>
    <scope>NUCLEOTIDE SEQUENCE [LARGE SCALE GENOMIC DNA]</scope>
    <source>
        <strain evidence="2 3">MPI-SDFR-AT-0080</strain>
    </source>
</reference>
<protein>
    <submittedName>
        <fullName evidence="2">Uncharacterized protein</fullName>
    </submittedName>
</protein>
<name>A0ABQ8GU38_9PEZI</name>
<sequence length="212" mass="23564">MRTSNLACSISRSHFAWPGHRTKRGVKCHSSRFLTSAARQPIGTLHTLHGSLHNLHGLSLTRRSTYSNWYSPPRAMRLQCDAPTCMVLMSRDHNQRGTAMFVPSPLLLPGCRAAYGALMPHFSVFLITQMSPRRPSRHPIIFREGASNPQDLLAHSWKNHGGLKSLSLTIPEVRKARLNHIIAPRAGAAGATADSRLPPRVLSSRHIQNSYD</sequence>
<keyword evidence="3" id="KW-1185">Reference proteome</keyword>
<dbReference type="EMBL" id="JAGTJR010000002">
    <property type="protein sequence ID" value="KAH7063734.1"/>
    <property type="molecule type" value="Genomic_DNA"/>
</dbReference>
<feature type="region of interest" description="Disordered" evidence="1">
    <location>
        <begin position="189"/>
        <end position="212"/>
    </location>
</feature>
<evidence type="ECO:0000313" key="2">
    <source>
        <dbReference type="EMBL" id="KAH7063734.1"/>
    </source>
</evidence>
<evidence type="ECO:0000256" key="1">
    <source>
        <dbReference type="SAM" id="MobiDB-lite"/>
    </source>
</evidence>
<accession>A0ABQ8GU38</accession>